<feature type="domain" description="Peptidase M16 N-terminal" evidence="1">
    <location>
        <begin position="54"/>
        <end position="188"/>
    </location>
</feature>
<dbReference type="SUPFAM" id="SSF63411">
    <property type="entry name" value="LuxS/MPP-like metallohydrolase"/>
    <property type="match status" value="2"/>
</dbReference>
<keyword evidence="3" id="KW-1185">Reference proteome</keyword>
<dbReference type="Proteomes" id="UP000494106">
    <property type="component" value="Unassembled WGS sequence"/>
</dbReference>
<sequence length="456" mass="50104">MNKCAPLMISFRQFSLTRGEWSKCMPKPDYGPVEVQRSRLMNGVKVAAAKPFGAQIGSCTIMYQAGSRYEEDDEIGATHFLRAISAASSQGYSSFAKARYLPQHGASITCTSDRQSISFTLRCPISTFPDLKNYLLDTAVRACYKDWEIDDLKSIIWDDLHRIHPEQRVMDLAQRACWGGPLSNSMFCEYERIDTMVGENLLSFANRNMRTNCCTVASVGVPFEETLKVAEMVESRRDLPPERPCVQSFPRRGYEVYDLGPNSATWIAVVVPGCGTTDIRCLTKHAIVAAACGTGNMAMSNHSMDSTPQTPLGLMSGGDVYTSYKAFNISYNDTGVFGILAKTRPVSAWNVAMAASEFLANVGDLNFKQIEIGKQRLKLGIALNDEDCVKLGEGVALQLANNVQMDNAKDAMALVDSITPDEISCVAKFLAAKKNDMALAVVGDISCVPHDRELIR</sequence>
<dbReference type="GO" id="GO:0005739">
    <property type="term" value="C:mitochondrion"/>
    <property type="evidence" value="ECO:0007669"/>
    <property type="project" value="TreeGrafter"/>
</dbReference>
<dbReference type="Pfam" id="PF00675">
    <property type="entry name" value="Peptidase_M16"/>
    <property type="match status" value="1"/>
</dbReference>
<evidence type="ECO:0000313" key="3">
    <source>
        <dbReference type="Proteomes" id="UP000494106"/>
    </source>
</evidence>
<dbReference type="Gene3D" id="3.30.830.10">
    <property type="entry name" value="Metalloenzyme, LuxS/M16 peptidase-like"/>
    <property type="match status" value="2"/>
</dbReference>
<dbReference type="GO" id="GO:0046872">
    <property type="term" value="F:metal ion binding"/>
    <property type="evidence" value="ECO:0007669"/>
    <property type="project" value="InterPro"/>
</dbReference>
<dbReference type="InterPro" id="IPR050361">
    <property type="entry name" value="MPP/UQCRC_Complex"/>
</dbReference>
<dbReference type="EMBL" id="CADEBC010000520">
    <property type="protein sequence ID" value="CAB3244207.1"/>
    <property type="molecule type" value="Genomic_DNA"/>
</dbReference>
<organism evidence="2 3">
    <name type="scientific">Arctia plantaginis</name>
    <name type="common">Wood tiger moth</name>
    <name type="synonym">Phalaena plantaginis</name>
    <dbReference type="NCBI Taxonomy" id="874455"/>
    <lineage>
        <taxon>Eukaryota</taxon>
        <taxon>Metazoa</taxon>
        <taxon>Ecdysozoa</taxon>
        <taxon>Arthropoda</taxon>
        <taxon>Hexapoda</taxon>
        <taxon>Insecta</taxon>
        <taxon>Pterygota</taxon>
        <taxon>Neoptera</taxon>
        <taxon>Endopterygota</taxon>
        <taxon>Lepidoptera</taxon>
        <taxon>Glossata</taxon>
        <taxon>Ditrysia</taxon>
        <taxon>Noctuoidea</taxon>
        <taxon>Erebidae</taxon>
        <taxon>Arctiinae</taxon>
        <taxon>Arctia</taxon>
    </lineage>
</organism>
<comment type="caution">
    <text evidence="2">The sequence shown here is derived from an EMBL/GenBank/DDBJ whole genome shotgun (WGS) entry which is preliminary data.</text>
</comment>
<proteinExistence type="predicted"/>
<dbReference type="InterPro" id="IPR011249">
    <property type="entry name" value="Metalloenz_LuxS/M16"/>
</dbReference>
<accession>A0A8S1AHU9</accession>
<evidence type="ECO:0000313" key="2">
    <source>
        <dbReference type="EMBL" id="CAB3244207.1"/>
    </source>
</evidence>
<dbReference type="AlphaFoldDB" id="A0A8S1AHU9"/>
<dbReference type="PANTHER" id="PTHR11851">
    <property type="entry name" value="METALLOPROTEASE"/>
    <property type="match status" value="1"/>
</dbReference>
<dbReference type="PANTHER" id="PTHR11851:SF226">
    <property type="entry name" value="CYTOCHROME B-C1 COMPLEX SUBUNIT 2, MITOCHONDRIAL"/>
    <property type="match status" value="1"/>
</dbReference>
<dbReference type="OrthoDB" id="6369905at2759"/>
<protein>
    <recommendedName>
        <fullName evidence="1">Peptidase M16 N-terminal domain-containing protein</fullName>
    </recommendedName>
</protein>
<reference evidence="2 3" key="1">
    <citation type="submission" date="2020-04" db="EMBL/GenBank/DDBJ databases">
        <authorList>
            <person name="Wallbank WR R."/>
            <person name="Pardo Diaz C."/>
            <person name="Kozak K."/>
            <person name="Martin S."/>
            <person name="Jiggins C."/>
            <person name="Moest M."/>
            <person name="Warren A I."/>
            <person name="Byers J.R.P. K."/>
            <person name="Montejo-Kovacevich G."/>
            <person name="Yen C E."/>
        </authorList>
    </citation>
    <scope>NUCLEOTIDE SEQUENCE [LARGE SCALE GENOMIC DNA]</scope>
</reference>
<gene>
    <name evidence="2" type="ORF">APLA_LOCUS9872</name>
</gene>
<evidence type="ECO:0000259" key="1">
    <source>
        <dbReference type="Pfam" id="PF00675"/>
    </source>
</evidence>
<name>A0A8S1AHU9_ARCPL</name>
<dbReference type="InterPro" id="IPR011765">
    <property type="entry name" value="Pept_M16_N"/>
</dbReference>